<evidence type="ECO:0000256" key="2">
    <source>
        <dbReference type="SAM" id="SignalP"/>
    </source>
</evidence>
<dbReference type="SUPFAM" id="SSF50969">
    <property type="entry name" value="YVTN repeat-like/Quinoprotein amine dehydrogenase"/>
    <property type="match status" value="1"/>
</dbReference>
<feature type="region of interest" description="Disordered" evidence="1">
    <location>
        <begin position="31"/>
        <end position="51"/>
    </location>
</feature>
<dbReference type="RefSeq" id="WP_128558229.1">
    <property type="nucleotide sequence ID" value="NZ_QUAK01000124.1"/>
</dbReference>
<dbReference type="AlphaFoldDB" id="A0A372LZZ0"/>
<dbReference type="NCBIfam" id="NF038015">
    <property type="entry name" value="AztD"/>
    <property type="match status" value="1"/>
</dbReference>
<dbReference type="InterPro" id="IPR015943">
    <property type="entry name" value="WD40/YVTN_repeat-like_dom_sf"/>
</dbReference>
<organism evidence="3 4">
    <name type="scientific">Streptomyces triticagri</name>
    <dbReference type="NCBI Taxonomy" id="2293568"/>
    <lineage>
        <taxon>Bacteria</taxon>
        <taxon>Bacillati</taxon>
        <taxon>Actinomycetota</taxon>
        <taxon>Actinomycetes</taxon>
        <taxon>Kitasatosporales</taxon>
        <taxon>Streptomycetaceae</taxon>
        <taxon>Streptomyces</taxon>
    </lineage>
</organism>
<dbReference type="PROSITE" id="PS51257">
    <property type="entry name" value="PROKAR_LIPOPROTEIN"/>
    <property type="match status" value="1"/>
</dbReference>
<feature type="compositionally biased region" description="Low complexity" evidence="1">
    <location>
        <begin position="34"/>
        <end position="48"/>
    </location>
</feature>
<feature type="region of interest" description="Disordered" evidence="1">
    <location>
        <begin position="145"/>
        <end position="165"/>
    </location>
</feature>
<dbReference type="InterPro" id="IPR047697">
    <property type="entry name" value="AztD-like"/>
</dbReference>
<dbReference type="OrthoDB" id="3250815at2"/>
<keyword evidence="4" id="KW-1185">Reference proteome</keyword>
<keyword evidence="2" id="KW-0732">Signal</keyword>
<feature type="chain" id="PRO_5038618156" description="Secreted protein" evidence="2">
    <location>
        <begin position="28"/>
        <end position="399"/>
    </location>
</feature>
<evidence type="ECO:0008006" key="5">
    <source>
        <dbReference type="Google" id="ProtNLM"/>
    </source>
</evidence>
<accession>A0A372LZZ0</accession>
<dbReference type="EMBL" id="QUAK01000124">
    <property type="protein sequence ID" value="RFU84139.1"/>
    <property type="molecule type" value="Genomic_DNA"/>
</dbReference>
<evidence type="ECO:0000313" key="3">
    <source>
        <dbReference type="EMBL" id="RFU84139.1"/>
    </source>
</evidence>
<evidence type="ECO:0000256" key="1">
    <source>
        <dbReference type="SAM" id="MobiDB-lite"/>
    </source>
</evidence>
<dbReference type="Gene3D" id="2.130.10.10">
    <property type="entry name" value="YVTN repeat-like/Quinoprotein amine dehydrogenase"/>
    <property type="match status" value="2"/>
</dbReference>
<dbReference type="InterPro" id="IPR011044">
    <property type="entry name" value="Quino_amine_DH_bsu"/>
</dbReference>
<feature type="compositionally biased region" description="Basic and acidic residues" evidence="1">
    <location>
        <begin position="150"/>
        <end position="165"/>
    </location>
</feature>
<dbReference type="Proteomes" id="UP000263094">
    <property type="component" value="Unassembled WGS sequence"/>
</dbReference>
<gene>
    <name evidence="3" type="ORF">DY218_24155</name>
</gene>
<comment type="caution">
    <text evidence="3">The sequence shown here is derived from an EMBL/GenBank/DDBJ whole genome shotgun (WGS) entry which is preliminary data.</text>
</comment>
<reference evidence="3 4" key="1">
    <citation type="submission" date="2018-08" db="EMBL/GenBank/DDBJ databases">
        <title>Isolation, diversity and antifungal activity of Actinobacteria from wheat.</title>
        <authorList>
            <person name="Han C."/>
        </authorList>
    </citation>
    <scope>NUCLEOTIDE SEQUENCE [LARGE SCALE GENOMIC DNA]</scope>
    <source>
        <strain evidence="3 4">NEAU-YY421</strain>
    </source>
</reference>
<sequence>MNIPVRSRAAQGAALTLALALALTACGNDEDAGSSKAADDSSPSTSTPLNEPVVATYDGGLYFLDGKTLKLAKTVKVPGFNRVNPVGDDTHVMLSTDSGFRVVNAAEQTLTDIEYKGAKPGHVVRHAGKTVLFTDGTGEVNVFDPADLGSGEKPKGREHTTDKPHHGVAIELKNGELLTTIGDEEKRTGALVLDKDGKEIARNEDCPGVHGEAAAKGEAVVVGCENGALMYKDGKFKKIDAPDKYARIGNQAGSDASPILLGDYKTDPEAELERPERVSLIDTRTGKLRLLDLGTSYSFRSLARGPHGEALVLGTDGDIHVIDPEKRKVVRTIPAIGDWKEPLDWQQPMPVLFVRDHTAYVSEPGAKKLHAIDIESGKKKASVTLPKTTTELSGVVAGH</sequence>
<feature type="signal peptide" evidence="2">
    <location>
        <begin position="1"/>
        <end position="27"/>
    </location>
</feature>
<evidence type="ECO:0000313" key="4">
    <source>
        <dbReference type="Proteomes" id="UP000263094"/>
    </source>
</evidence>
<proteinExistence type="predicted"/>
<name>A0A372LZZ0_9ACTN</name>
<protein>
    <recommendedName>
        <fullName evidence="5">Secreted protein</fullName>
    </recommendedName>
</protein>